<dbReference type="InterPro" id="IPR044726">
    <property type="entry name" value="ABCC_6TM_D2"/>
</dbReference>
<dbReference type="InterPro" id="IPR036640">
    <property type="entry name" value="ABC1_TM_sf"/>
</dbReference>
<evidence type="ECO:0000259" key="14">
    <source>
        <dbReference type="PROSITE" id="PS50893"/>
    </source>
</evidence>
<dbReference type="PROSITE" id="PS50893">
    <property type="entry name" value="ABC_TRANSPORTER_2"/>
    <property type="match status" value="2"/>
</dbReference>
<evidence type="ECO:0000259" key="15">
    <source>
        <dbReference type="PROSITE" id="PS50929"/>
    </source>
</evidence>
<feature type="transmembrane region" description="Helical" evidence="13">
    <location>
        <begin position="944"/>
        <end position="970"/>
    </location>
</feature>
<comment type="function">
    <text evidence="11">ABC-type transporter; part of the gene cluster that mediates the biosynthesis of the phomopsins, a group of hexapeptide mycotoxins which infects lupins and causes lupinosis disease in livestock.</text>
</comment>
<evidence type="ECO:0000256" key="2">
    <source>
        <dbReference type="ARBA" id="ARBA00022448"/>
    </source>
</evidence>
<evidence type="ECO:0000256" key="12">
    <source>
        <dbReference type="SAM" id="MobiDB-lite"/>
    </source>
</evidence>
<feature type="transmembrane region" description="Helical" evidence="13">
    <location>
        <begin position="33"/>
        <end position="52"/>
    </location>
</feature>
<dbReference type="OrthoDB" id="6500128at2759"/>
<dbReference type="InterPro" id="IPR017871">
    <property type="entry name" value="ABC_transporter-like_CS"/>
</dbReference>
<feature type="transmembrane region" description="Helical" evidence="13">
    <location>
        <begin position="1047"/>
        <end position="1067"/>
    </location>
</feature>
<dbReference type="CDD" id="cd18579">
    <property type="entry name" value="ABC_6TM_ABCC_D1"/>
    <property type="match status" value="1"/>
</dbReference>
<feature type="transmembrane region" description="Helical" evidence="13">
    <location>
        <begin position="492"/>
        <end position="513"/>
    </location>
</feature>
<evidence type="ECO:0000256" key="10">
    <source>
        <dbReference type="ARBA" id="ARBA00023180"/>
    </source>
</evidence>
<evidence type="ECO:0000256" key="4">
    <source>
        <dbReference type="ARBA" id="ARBA00022692"/>
    </source>
</evidence>
<dbReference type="PANTHER" id="PTHR24223">
    <property type="entry name" value="ATP-BINDING CASSETTE SUB-FAMILY C"/>
    <property type="match status" value="1"/>
</dbReference>
<dbReference type="InterPro" id="IPR044746">
    <property type="entry name" value="ABCC_6TM_D1"/>
</dbReference>
<feature type="transmembrane region" description="Helical" evidence="13">
    <location>
        <begin position="1131"/>
        <end position="1150"/>
    </location>
</feature>
<dbReference type="FunFam" id="1.20.1560.10:FF:000055">
    <property type="entry name" value="ABC multidrug transporter (Eurofung)"/>
    <property type="match status" value="1"/>
</dbReference>
<feature type="transmembrane region" description="Helical" evidence="13">
    <location>
        <begin position="525"/>
        <end position="549"/>
    </location>
</feature>
<dbReference type="InterPro" id="IPR003593">
    <property type="entry name" value="AAA+_ATPase"/>
</dbReference>
<dbReference type="RefSeq" id="XP_040771007.1">
    <property type="nucleotide sequence ID" value="XM_040918036.1"/>
</dbReference>
<feature type="domain" description="ABC transmembrane type-1" evidence="15">
    <location>
        <begin position="276"/>
        <end position="551"/>
    </location>
</feature>
<dbReference type="GeneID" id="63835165"/>
<dbReference type="InterPro" id="IPR011527">
    <property type="entry name" value="ABC1_TM_dom"/>
</dbReference>
<comment type="caution">
    <text evidence="16">The sequence shown here is derived from an EMBL/GenBank/DDBJ whole genome shotgun (WGS) entry which is preliminary data.</text>
</comment>
<feature type="transmembrane region" description="Helical" evidence="13">
    <location>
        <begin position="409"/>
        <end position="431"/>
    </location>
</feature>
<dbReference type="InterPro" id="IPR056227">
    <property type="entry name" value="TMD0_ABC"/>
</dbReference>
<gene>
    <name evidence="16" type="ORF">M406DRAFT_269832</name>
</gene>
<dbReference type="SUPFAM" id="SSF52540">
    <property type="entry name" value="P-loop containing nucleoside triphosphate hydrolases"/>
    <property type="match status" value="2"/>
</dbReference>
<dbReference type="FunFam" id="1.20.1560.10:FF:000066">
    <property type="entry name" value="ABC multidrug transporter (Eurofung)"/>
    <property type="match status" value="1"/>
</dbReference>
<keyword evidence="16" id="KW-0378">Hydrolase</keyword>
<dbReference type="SUPFAM" id="SSF90123">
    <property type="entry name" value="ABC transporter transmembrane region"/>
    <property type="match status" value="2"/>
</dbReference>
<evidence type="ECO:0000256" key="5">
    <source>
        <dbReference type="ARBA" id="ARBA00022741"/>
    </source>
</evidence>
<keyword evidence="3" id="KW-1003">Cell membrane</keyword>
<dbReference type="Pfam" id="PF00005">
    <property type="entry name" value="ABC_tran"/>
    <property type="match status" value="2"/>
</dbReference>
<feature type="transmembrane region" description="Helical" evidence="13">
    <location>
        <begin position="64"/>
        <end position="87"/>
    </location>
</feature>
<keyword evidence="2" id="KW-0813">Transport</keyword>
<dbReference type="GO" id="GO:0005886">
    <property type="term" value="C:plasma membrane"/>
    <property type="evidence" value="ECO:0007669"/>
    <property type="project" value="UniProtKB-SubCell"/>
</dbReference>
<evidence type="ECO:0000256" key="3">
    <source>
        <dbReference type="ARBA" id="ARBA00022475"/>
    </source>
</evidence>
<accession>A0A9P4XSF7</accession>
<feature type="transmembrane region" description="Helical" evidence="13">
    <location>
        <begin position="1162"/>
        <end position="1181"/>
    </location>
</feature>
<feature type="transmembrane region" description="Helical" evidence="13">
    <location>
        <begin position="309"/>
        <end position="328"/>
    </location>
</feature>
<dbReference type="InterPro" id="IPR003439">
    <property type="entry name" value="ABC_transporter-like_ATP-bd"/>
</dbReference>
<feature type="domain" description="ABC transporter" evidence="14">
    <location>
        <begin position="1226"/>
        <end position="1468"/>
    </location>
</feature>
<dbReference type="CDD" id="cd03250">
    <property type="entry name" value="ABCC_MRP_domain1"/>
    <property type="match status" value="1"/>
</dbReference>
<keyword evidence="4 13" id="KW-0812">Transmembrane</keyword>
<dbReference type="Pfam" id="PF24357">
    <property type="entry name" value="TMD0_ABC"/>
    <property type="match status" value="1"/>
</dbReference>
<feature type="domain" description="ABC transporter" evidence="14">
    <location>
        <begin position="621"/>
        <end position="849"/>
    </location>
</feature>
<dbReference type="CDD" id="cd18580">
    <property type="entry name" value="ABC_6TM_ABCC_D2"/>
    <property type="match status" value="1"/>
</dbReference>
<evidence type="ECO:0000313" key="16">
    <source>
        <dbReference type="EMBL" id="KAF3760028.1"/>
    </source>
</evidence>
<dbReference type="GO" id="GO:0016887">
    <property type="term" value="F:ATP hydrolysis activity"/>
    <property type="evidence" value="ECO:0007669"/>
    <property type="project" value="InterPro"/>
</dbReference>
<keyword evidence="17" id="KW-1185">Reference proteome</keyword>
<evidence type="ECO:0000256" key="8">
    <source>
        <dbReference type="ARBA" id="ARBA00023026"/>
    </source>
</evidence>
<dbReference type="PROSITE" id="PS50929">
    <property type="entry name" value="ABC_TM1F"/>
    <property type="match status" value="2"/>
</dbReference>
<feature type="transmembrane region" description="Helical" evidence="13">
    <location>
        <begin position="911"/>
        <end position="932"/>
    </location>
</feature>
<feature type="transmembrane region" description="Helical" evidence="13">
    <location>
        <begin position="99"/>
        <end position="117"/>
    </location>
</feature>
<feature type="domain" description="ABC transmembrane type-1" evidence="15">
    <location>
        <begin position="913"/>
        <end position="1189"/>
    </location>
</feature>
<proteinExistence type="predicted"/>
<dbReference type="SMART" id="SM00382">
    <property type="entry name" value="AAA"/>
    <property type="match status" value="2"/>
</dbReference>
<sequence>MASSCGDGMFGPAVYSQACRGGFDYTSLFEESILNILPSAIFLVLGPLRIAHLHANKRIVTTTWIYWAKLATAACLVVWTSVLLGLISNTSVLSARPTRIAAVALDLAAALLACALCHFEHIQSPRPSFLICSWLVITVLLDSARTRTAWLAYPDKSIPGLMLSSVLTKSAFLVLESAEKRNQLLGDAKSMSREMTSGLLSRGFFFWLNGLLRSGYRTVLSTSSLPAINERLATAELAERFERAWKTCEPNHAYSLVLVIAKALKWELLKVVLPRLCVLALAIAQPFIINEAVTFISLPDTSATQNMGYGLIGAVALVFIGSALATSWYEHIAFRAMTMLRGGLISMIFGTMVALPIDDVSESSAMSLMGSDVETLAEVLDTVICELWASFVQLPIAIFLLVRQLEAVAVVPVIIAILFTGVSLSYGRFVSQRQKTWLESMQSRLNFTTEILGSIKSVKMLGLTAAMTSLIEQRRAEEIAVSRRYRYLQSFNVCWLNLPESIGQLVVFGAYALVAKVSGAPSLSVTQAITALSIISLLNDPLAILLYAIPQCFNSLGCMARIRDFLLQPHRQERRLLDLETRETRERAAKPERENALELDNLTRSRLSEEPSAIPSVAISLRGASFSWTTSARNRNAIDLEVPMLPNGYLVMVIGPVGSGKSTLLKGLLGETPHLGGEVSLPSNRVAFCDQTTWLLNGTIRSNIVADTSQVDKSWYKTVVAACALDADLEGLPEGDLTLVGSRGVKLSGGQKQRIALARALYSRNRIVLLDDIFSGLDNTTEQTVFDGVFGTKGLLRHIGATTILTTHSVRHLPSADHILALEEGGRIVEQGTFETLKIQKGYVQALEVSQTNGAVNSTEKQPVPPRGEEAKTQGLQGSAAAADEDHQSEKKGGTLAVYKYYLQALGPWKVTLFLLFLCIDAAFRSIQFLWLSNWSSSNSASDLGYWLGVFAGFTVLGCIGLIGGVVWAYSFIVPAASENLHSVVLKAAMSAPMSYLASIETGVLVNRFGQDMRLVDMVLPRNVVVAGFQGLSTIGSAGLAMSAVGYAGATVPLILLVVIVVQRFYLRTSRQLRLLEIETKAPLFSHFIESLNGLATIRAFGRMDQFTDKTLALLDEAQRPYYLLLCLQRWLLLVLKLTVAGLAILIMGLAVKLRATVEPGLLGIALVMMMSMGTSLSGFINNWTLLETSLGAVARIRNFATETPSETDSRNNVGPVPSWPTQGAIEYDNVSVRYSNTSDPVLRGISMSIKPGQKIGLCGRTGSGKSSFIMSLLSLADVCHGRILVDSVDLATVPPALLRQRLSCLTQEPFTFTSSVRLNADPSGQRTDAEIIKVLNQIGLWRVIVNKVSASDPETPGTNPLDATLDGNFLSHGQRQAFCLARAMLKKSNVLILDEPTSSVDRQLDAEMQAIIRSEFSHCTIIMIAHRLDSLLDFDRVAVMDGGRLVEFGPPQELLKRDGYFSKLYTGS</sequence>
<evidence type="ECO:0000256" key="1">
    <source>
        <dbReference type="ARBA" id="ARBA00004651"/>
    </source>
</evidence>
<dbReference type="GO" id="GO:0140359">
    <property type="term" value="F:ABC-type transporter activity"/>
    <property type="evidence" value="ECO:0007669"/>
    <property type="project" value="InterPro"/>
</dbReference>
<organism evidence="16 17">
    <name type="scientific">Cryphonectria parasitica (strain ATCC 38755 / EP155)</name>
    <dbReference type="NCBI Taxonomy" id="660469"/>
    <lineage>
        <taxon>Eukaryota</taxon>
        <taxon>Fungi</taxon>
        <taxon>Dikarya</taxon>
        <taxon>Ascomycota</taxon>
        <taxon>Pezizomycotina</taxon>
        <taxon>Sordariomycetes</taxon>
        <taxon>Sordariomycetidae</taxon>
        <taxon>Diaporthales</taxon>
        <taxon>Cryphonectriaceae</taxon>
        <taxon>Cryphonectria-Endothia species complex</taxon>
        <taxon>Cryphonectria</taxon>
    </lineage>
</organism>
<feature type="transmembrane region" description="Helical" evidence="13">
    <location>
        <begin position="340"/>
        <end position="357"/>
    </location>
</feature>
<dbReference type="PANTHER" id="PTHR24223:SF399">
    <property type="entry name" value="ABC TRANSPORTER ATNG"/>
    <property type="match status" value="1"/>
</dbReference>
<dbReference type="CDD" id="cd03244">
    <property type="entry name" value="ABCC_MRP_domain2"/>
    <property type="match status" value="1"/>
</dbReference>
<dbReference type="InterPro" id="IPR050173">
    <property type="entry name" value="ABC_transporter_C-like"/>
</dbReference>
<keyword evidence="5" id="KW-0547">Nucleotide-binding</keyword>
<dbReference type="Pfam" id="PF00664">
    <property type="entry name" value="ABC_membrane"/>
    <property type="match status" value="2"/>
</dbReference>
<evidence type="ECO:0000256" key="9">
    <source>
        <dbReference type="ARBA" id="ARBA00023136"/>
    </source>
</evidence>
<protein>
    <submittedName>
        <fullName evidence="16">P-loop containing nucleoside triphosphate hydrolase protein</fullName>
    </submittedName>
</protein>
<keyword evidence="6" id="KW-0067">ATP-binding</keyword>
<dbReference type="InterPro" id="IPR027417">
    <property type="entry name" value="P-loop_NTPase"/>
</dbReference>
<feature type="transmembrane region" description="Helical" evidence="13">
    <location>
        <begin position="272"/>
        <end position="289"/>
    </location>
</feature>
<keyword evidence="9 13" id="KW-0472">Membrane</keyword>
<name>A0A9P4XSF7_CRYP1</name>
<keyword evidence="8" id="KW-0843">Virulence</keyword>
<feature type="region of interest" description="Disordered" evidence="12">
    <location>
        <begin position="854"/>
        <end position="888"/>
    </location>
</feature>
<evidence type="ECO:0000256" key="11">
    <source>
        <dbReference type="ARBA" id="ARBA00059074"/>
    </source>
</evidence>
<dbReference type="Proteomes" id="UP000803844">
    <property type="component" value="Unassembled WGS sequence"/>
</dbReference>
<reference evidence="16" key="1">
    <citation type="journal article" date="2020" name="Phytopathology">
        <title>Genome sequence of the chestnut blight fungus Cryphonectria parasitica EP155: A fundamental resource for an archetypical invasive plant pathogen.</title>
        <authorList>
            <person name="Crouch J.A."/>
            <person name="Dawe A."/>
            <person name="Aerts A."/>
            <person name="Barry K."/>
            <person name="Churchill A.C.L."/>
            <person name="Grimwood J."/>
            <person name="Hillman B."/>
            <person name="Milgroom M.G."/>
            <person name="Pangilinan J."/>
            <person name="Smith M."/>
            <person name="Salamov A."/>
            <person name="Schmutz J."/>
            <person name="Yadav J."/>
            <person name="Grigoriev I.V."/>
            <person name="Nuss D."/>
        </authorList>
    </citation>
    <scope>NUCLEOTIDE SEQUENCE</scope>
    <source>
        <strain evidence="16">EP155</strain>
    </source>
</reference>
<dbReference type="PROSITE" id="PS00211">
    <property type="entry name" value="ABC_TRANSPORTER_1"/>
    <property type="match status" value="2"/>
</dbReference>
<dbReference type="GO" id="GO:0005524">
    <property type="term" value="F:ATP binding"/>
    <property type="evidence" value="ECO:0007669"/>
    <property type="project" value="UniProtKB-KW"/>
</dbReference>
<dbReference type="EMBL" id="MU032354">
    <property type="protein sequence ID" value="KAF3760028.1"/>
    <property type="molecule type" value="Genomic_DNA"/>
</dbReference>
<dbReference type="FunFam" id="3.40.50.300:FF:000838">
    <property type="entry name" value="ABC multidrug transporter (Eurofung)"/>
    <property type="match status" value="1"/>
</dbReference>
<evidence type="ECO:0000313" key="17">
    <source>
        <dbReference type="Proteomes" id="UP000803844"/>
    </source>
</evidence>
<evidence type="ECO:0000256" key="7">
    <source>
        <dbReference type="ARBA" id="ARBA00022989"/>
    </source>
</evidence>
<evidence type="ECO:0000256" key="13">
    <source>
        <dbReference type="SAM" id="Phobius"/>
    </source>
</evidence>
<keyword evidence="10" id="KW-0325">Glycoprotein</keyword>
<evidence type="ECO:0000256" key="6">
    <source>
        <dbReference type="ARBA" id="ARBA00022840"/>
    </source>
</evidence>
<dbReference type="Gene3D" id="1.20.1560.10">
    <property type="entry name" value="ABC transporter type 1, transmembrane domain"/>
    <property type="match status" value="2"/>
</dbReference>
<keyword evidence="7 13" id="KW-1133">Transmembrane helix</keyword>
<comment type="subcellular location">
    <subcellularLocation>
        <location evidence="1">Cell membrane</location>
        <topology evidence="1">Multi-pass membrane protein</topology>
    </subcellularLocation>
</comment>
<dbReference type="Gene3D" id="3.40.50.300">
    <property type="entry name" value="P-loop containing nucleotide triphosphate hydrolases"/>
    <property type="match status" value="2"/>
</dbReference>